<organism evidence="2 3">
    <name type="scientific">Pristionchus fissidentatus</name>
    <dbReference type="NCBI Taxonomy" id="1538716"/>
    <lineage>
        <taxon>Eukaryota</taxon>
        <taxon>Metazoa</taxon>
        <taxon>Ecdysozoa</taxon>
        <taxon>Nematoda</taxon>
        <taxon>Chromadorea</taxon>
        <taxon>Rhabditida</taxon>
        <taxon>Rhabditina</taxon>
        <taxon>Diplogasteromorpha</taxon>
        <taxon>Diplogasteroidea</taxon>
        <taxon>Neodiplogasteridae</taxon>
        <taxon>Pristionchus</taxon>
    </lineage>
</organism>
<feature type="compositionally biased region" description="Low complexity" evidence="1">
    <location>
        <begin position="95"/>
        <end position="107"/>
    </location>
</feature>
<proteinExistence type="predicted"/>
<evidence type="ECO:0000313" key="3">
    <source>
        <dbReference type="Proteomes" id="UP001432322"/>
    </source>
</evidence>
<accession>A0AAV5V838</accession>
<dbReference type="EMBL" id="BTSY01000002">
    <property type="protein sequence ID" value="GMT15363.1"/>
    <property type="molecule type" value="Genomic_DNA"/>
</dbReference>
<feature type="compositionally biased region" description="Basic and acidic residues" evidence="1">
    <location>
        <begin position="1"/>
        <end position="20"/>
    </location>
</feature>
<reference evidence="2" key="1">
    <citation type="submission" date="2023-10" db="EMBL/GenBank/DDBJ databases">
        <title>Genome assembly of Pristionchus species.</title>
        <authorList>
            <person name="Yoshida K."/>
            <person name="Sommer R.J."/>
        </authorList>
    </citation>
    <scope>NUCLEOTIDE SEQUENCE</scope>
    <source>
        <strain evidence="2">RS5133</strain>
    </source>
</reference>
<keyword evidence="3" id="KW-1185">Reference proteome</keyword>
<feature type="region of interest" description="Disordered" evidence="1">
    <location>
        <begin position="1"/>
        <end position="30"/>
    </location>
</feature>
<evidence type="ECO:0000313" key="2">
    <source>
        <dbReference type="EMBL" id="GMT15363.1"/>
    </source>
</evidence>
<feature type="non-terminal residue" evidence="2">
    <location>
        <position position="1"/>
    </location>
</feature>
<sequence length="116" mass="13444">DANRELSEEIKTQKEKKLEDESNLEVDGRKRRKVGEEGEFDVNVLHQLSIERNHYAAENDRLRAMIKWYTGDATFVDTTDRTPRPISRLQWRNAPSSKSESTTSLPSIDIPKIETE</sequence>
<gene>
    <name evidence="2" type="ORF">PFISCL1PPCAC_6660</name>
</gene>
<evidence type="ECO:0000256" key="1">
    <source>
        <dbReference type="SAM" id="MobiDB-lite"/>
    </source>
</evidence>
<comment type="caution">
    <text evidence="2">The sequence shown here is derived from an EMBL/GenBank/DDBJ whole genome shotgun (WGS) entry which is preliminary data.</text>
</comment>
<dbReference type="AlphaFoldDB" id="A0AAV5V838"/>
<feature type="region of interest" description="Disordered" evidence="1">
    <location>
        <begin position="79"/>
        <end position="116"/>
    </location>
</feature>
<dbReference type="Proteomes" id="UP001432322">
    <property type="component" value="Unassembled WGS sequence"/>
</dbReference>
<name>A0AAV5V838_9BILA</name>
<protein>
    <submittedName>
        <fullName evidence="2">Uncharacterized protein</fullName>
    </submittedName>
</protein>